<dbReference type="EMBL" id="JADFTS010000006">
    <property type="protein sequence ID" value="KAF9600501.1"/>
    <property type="molecule type" value="Genomic_DNA"/>
</dbReference>
<accession>A0A835HK94</accession>
<feature type="compositionally biased region" description="Low complexity" evidence="1">
    <location>
        <begin position="39"/>
        <end position="50"/>
    </location>
</feature>
<sequence>MSRRQKKRWRQKNKEVVITGGNVALTSDGSGSSENSAGPVQVPTTVVLPTSMDDGVPGIPEDPPGLASKEPLVPSEANHPLQDKVASHEQPSEQAPMGSEMVVFEDLQTNNVVGTHSELLSNSNPFEVLSNENEEQCQVAAEASVMAQRWVDQVEDSAIITVPDVPKKNQKKESGSYHKRSSVWGGIKEALTEILPRSQWVVDAYKLAKMWSLRLKHLWTAALIGSMIEIWKHRNRINFEGKKANLDECKLLIQYDIFTTAHLSKASNNSSFRDVATLRAWNLTNRPRAAPTTKQCTWVPPERDFMKLNTDGAAFGNPGPSGIDVTFRDFEGSFKLSLCPNIGN</sequence>
<protein>
    <recommendedName>
        <fullName evidence="4">RNase H type-1 domain-containing protein</fullName>
    </recommendedName>
</protein>
<name>A0A835HK94_9MAGN</name>
<feature type="compositionally biased region" description="Polar residues" evidence="1">
    <location>
        <begin position="24"/>
        <end position="38"/>
    </location>
</feature>
<evidence type="ECO:0008006" key="4">
    <source>
        <dbReference type="Google" id="ProtNLM"/>
    </source>
</evidence>
<feature type="compositionally biased region" description="Basic residues" evidence="1">
    <location>
        <begin position="1"/>
        <end position="11"/>
    </location>
</feature>
<organism evidence="2 3">
    <name type="scientific">Coptis chinensis</name>
    <dbReference type="NCBI Taxonomy" id="261450"/>
    <lineage>
        <taxon>Eukaryota</taxon>
        <taxon>Viridiplantae</taxon>
        <taxon>Streptophyta</taxon>
        <taxon>Embryophyta</taxon>
        <taxon>Tracheophyta</taxon>
        <taxon>Spermatophyta</taxon>
        <taxon>Magnoliopsida</taxon>
        <taxon>Ranunculales</taxon>
        <taxon>Ranunculaceae</taxon>
        <taxon>Coptidoideae</taxon>
        <taxon>Coptis</taxon>
    </lineage>
</organism>
<reference evidence="2 3" key="1">
    <citation type="submission" date="2020-10" db="EMBL/GenBank/DDBJ databases">
        <title>The Coptis chinensis genome and diversification of protoberbering-type alkaloids.</title>
        <authorList>
            <person name="Wang B."/>
            <person name="Shu S."/>
            <person name="Song C."/>
            <person name="Liu Y."/>
        </authorList>
    </citation>
    <scope>NUCLEOTIDE SEQUENCE [LARGE SCALE GENOMIC DNA]</scope>
    <source>
        <strain evidence="2">HL-2020</strain>
        <tissue evidence="2">Leaf</tissue>
    </source>
</reference>
<dbReference type="Proteomes" id="UP000631114">
    <property type="component" value="Unassembled WGS sequence"/>
</dbReference>
<proteinExistence type="predicted"/>
<evidence type="ECO:0000313" key="2">
    <source>
        <dbReference type="EMBL" id="KAF9600501.1"/>
    </source>
</evidence>
<gene>
    <name evidence="2" type="ORF">IFM89_009950</name>
</gene>
<feature type="region of interest" description="Disordered" evidence="1">
    <location>
        <begin position="1"/>
        <end position="76"/>
    </location>
</feature>
<comment type="caution">
    <text evidence="2">The sequence shown here is derived from an EMBL/GenBank/DDBJ whole genome shotgun (WGS) entry which is preliminary data.</text>
</comment>
<dbReference type="AlphaFoldDB" id="A0A835HK94"/>
<dbReference type="OrthoDB" id="1752183at2759"/>
<keyword evidence="3" id="KW-1185">Reference proteome</keyword>
<evidence type="ECO:0000313" key="3">
    <source>
        <dbReference type="Proteomes" id="UP000631114"/>
    </source>
</evidence>
<evidence type="ECO:0000256" key="1">
    <source>
        <dbReference type="SAM" id="MobiDB-lite"/>
    </source>
</evidence>